<feature type="transmembrane region" description="Helical" evidence="1">
    <location>
        <begin position="107"/>
        <end position="127"/>
    </location>
</feature>
<keyword evidence="1" id="KW-0472">Membrane</keyword>
<keyword evidence="3" id="KW-1185">Reference proteome</keyword>
<dbReference type="AlphaFoldDB" id="A0A8I6Z5W4"/>
<proteinExistence type="predicted"/>
<evidence type="ECO:0000313" key="3">
    <source>
        <dbReference type="Proteomes" id="UP000011116"/>
    </source>
</evidence>
<keyword evidence="1" id="KW-1133">Transmembrane helix</keyword>
<reference evidence="2" key="2">
    <citation type="submission" date="2020-10" db="EMBL/GenBank/DDBJ databases">
        <authorList>
            <person name="Scholz U."/>
            <person name="Mascher M."/>
            <person name="Fiebig A."/>
        </authorList>
    </citation>
    <scope>NUCLEOTIDE SEQUENCE [LARGE SCALE GENOMIC DNA]</scope>
    <source>
        <strain evidence="2">cv. Morex</strain>
    </source>
</reference>
<dbReference type="EnsemblPlants" id="HORVU.MOREX.r3.7HG0638210.1">
    <property type="protein sequence ID" value="HORVU.MOREX.r3.7HG0638210.1.CDS1"/>
    <property type="gene ID" value="HORVU.MOREX.r3.7HG0638210"/>
</dbReference>
<dbReference type="OMA" id="LPDMYGV"/>
<organism evidence="2 3">
    <name type="scientific">Hordeum vulgare subsp. vulgare</name>
    <name type="common">Domesticated barley</name>
    <dbReference type="NCBI Taxonomy" id="112509"/>
    <lineage>
        <taxon>Eukaryota</taxon>
        <taxon>Viridiplantae</taxon>
        <taxon>Streptophyta</taxon>
        <taxon>Embryophyta</taxon>
        <taxon>Tracheophyta</taxon>
        <taxon>Spermatophyta</taxon>
        <taxon>Magnoliopsida</taxon>
        <taxon>Liliopsida</taxon>
        <taxon>Poales</taxon>
        <taxon>Poaceae</taxon>
        <taxon>BOP clade</taxon>
        <taxon>Pooideae</taxon>
        <taxon>Triticodae</taxon>
        <taxon>Triticeae</taxon>
        <taxon>Hordeinae</taxon>
        <taxon>Hordeum</taxon>
    </lineage>
</organism>
<name>A0A8I6Z5W4_HORVV</name>
<keyword evidence="1" id="KW-0812">Transmembrane</keyword>
<reference evidence="2" key="3">
    <citation type="submission" date="2022-01" db="UniProtKB">
        <authorList>
            <consortium name="EnsemblPlants"/>
        </authorList>
    </citation>
    <scope>IDENTIFICATION</scope>
    <source>
        <strain evidence="2">subsp. vulgare</strain>
    </source>
</reference>
<dbReference type="PANTHER" id="PTHR47127">
    <property type="entry name" value="10A19I.15"/>
    <property type="match status" value="1"/>
</dbReference>
<dbReference type="Proteomes" id="UP000011116">
    <property type="component" value="Chromosome 7H"/>
</dbReference>
<dbReference type="Gramene" id="HORVU.MOREX.r2.7HG0530270.1">
    <property type="protein sequence ID" value="HORVU.MOREX.r2.7HG0530270.1.CDS.1"/>
    <property type="gene ID" value="HORVU.MOREX.r2.7HG0530270"/>
</dbReference>
<reference evidence="3" key="1">
    <citation type="journal article" date="2012" name="Nature">
        <title>A physical, genetic and functional sequence assembly of the barley genome.</title>
        <authorList>
            <consortium name="The International Barley Genome Sequencing Consortium"/>
            <person name="Mayer K.F."/>
            <person name="Waugh R."/>
            <person name="Brown J.W."/>
            <person name="Schulman A."/>
            <person name="Langridge P."/>
            <person name="Platzer M."/>
            <person name="Fincher G.B."/>
            <person name="Muehlbauer G.J."/>
            <person name="Sato K."/>
            <person name="Close T.J."/>
            <person name="Wise R.P."/>
            <person name="Stein N."/>
        </authorList>
    </citation>
    <scope>NUCLEOTIDE SEQUENCE [LARGE SCALE GENOMIC DNA]</scope>
    <source>
        <strain evidence="3">cv. Morex</strain>
    </source>
</reference>
<protein>
    <submittedName>
        <fullName evidence="2">Uncharacterized protein</fullName>
    </submittedName>
</protein>
<dbReference type="Gramene" id="HORVU.MOREX.r3.7HG0638210.1">
    <property type="protein sequence ID" value="HORVU.MOREX.r3.7HG0638210.1.CDS1"/>
    <property type="gene ID" value="HORVU.MOREX.r3.7HG0638210"/>
</dbReference>
<evidence type="ECO:0000256" key="1">
    <source>
        <dbReference type="SAM" id="Phobius"/>
    </source>
</evidence>
<feature type="transmembrane region" description="Helical" evidence="1">
    <location>
        <begin position="134"/>
        <end position="153"/>
    </location>
</feature>
<evidence type="ECO:0000313" key="2">
    <source>
        <dbReference type="EnsemblPlants" id="HORVU.MOREX.r3.7HG0638210.1.CDS1"/>
    </source>
</evidence>
<sequence>MQHIFFYGLVTDNQTMGFTEPLGLPMPEYPNTHESETTILDPGNVVDHVHVLDGKRGDLMDEELIVFSSTTDAVKEVALIIIEGKPVDVHPSLYNIVMEQGCFNSEALMAALICLLGNMAQGLWLICMGNVHRVLWLGTLLASTITIVVFDGGDNVHHDGRR</sequence>
<accession>A0A8I6Z5W4</accession>